<accession>A0AAE9VKM0</accession>
<evidence type="ECO:0000313" key="2">
    <source>
        <dbReference type="EMBL" id="WBE14015.1"/>
    </source>
</evidence>
<evidence type="ECO:0000256" key="1">
    <source>
        <dbReference type="SAM" id="MobiDB-lite"/>
    </source>
</evidence>
<dbReference type="EMBL" id="AY048850">
    <property type="protein sequence ID" value="WBE14015.1"/>
    <property type="molecule type" value="Genomic_DNA"/>
</dbReference>
<evidence type="ECO:0000313" key="3">
    <source>
        <dbReference type="Proteomes" id="UP000052103"/>
    </source>
</evidence>
<keyword evidence="3" id="KW-1185">Reference proteome</keyword>
<dbReference type="GeneID" id="60339526"/>
<name>A0AAE9VKM0_9VIRU</name>
<sequence length="481" mass="53781">MTTDSDSNDSELYRTVGPDIAASKEDREQAARIIEIIESLDTLTKEDLYEEYERKYPNTKTFNDERTTGGLEKKYRPAALDIPGFGSERETCGNPIPHICDCCGEVVNIGRTCGQSMCPRCAPKWVLKTAPGIVNNIMGAARMMSANIDGPVYKHHSVISPPEELYIDAEFPEQELISVAQEFMEEIGMQGIALYHSWSGKPNDDGDDSVLEEAEEFKQNHDDDIGEWKKRLFADRDWHGDVREELQHRPHVHLIGACPWFPMGDVTKLTHAETDWVIHRITGKRDGNSSVSLADMRSVARAVVYALSHCAIDTREEPGSKGGETTAKYVFGKKGKEYFNADDRDLEEAKAHCYSVAPTLLGIDKMETSCREEVPEEETDHSDPADQDALDDLEEDGEASSTNDDDEISMRTCHGDLVSIDRADFVDDEEWRTQALFADEAVRAKAEWEEKGGWEGWLERQTGQARLPTDGAESVDSPPPG</sequence>
<reference evidence="2 3" key="2">
    <citation type="journal article" date="2012" name="Virology">
        <title>Temperate membrane-containing halophilic archaeal virus SNJ1 has a circular dsDNA genome identical to that of plasmid pHH205.</title>
        <authorList>
            <person name="Zhang Z."/>
            <person name="Liu Y."/>
            <person name="Wang S."/>
            <person name="Yang D."/>
            <person name="Cheng Y."/>
            <person name="Hu J."/>
            <person name="Chen J."/>
            <person name="Mei Y."/>
            <person name="Shen P."/>
            <person name="Bamford D.H."/>
            <person name="Chen X."/>
        </authorList>
    </citation>
    <scope>NUCLEOTIDE SEQUENCE [LARGE SCALE GENOMIC DNA]</scope>
</reference>
<protein>
    <submittedName>
        <fullName evidence="2">Rolling-circle replication initiation protein RepA</fullName>
    </submittedName>
</protein>
<reference evidence="2 3" key="1">
    <citation type="journal article" date="2003" name="FEMS Microbiol. Lett.">
        <title>Characterization of a novel plasmid from extremely halophilic Archaea: nucleotide sequence and function analysis.</title>
        <authorList>
            <person name="Ye X."/>
            <person name="Ou J."/>
            <person name="Ni L."/>
            <person name="Shi W."/>
            <person name="Shen P."/>
        </authorList>
    </citation>
    <scope>NUCLEOTIDE SEQUENCE [LARGE SCALE GENOMIC DNA]</scope>
</reference>
<dbReference type="KEGG" id="vg:60339526"/>
<dbReference type="Proteomes" id="UP000052103">
    <property type="component" value="Segment"/>
</dbReference>
<feature type="region of interest" description="Disordered" evidence="1">
    <location>
        <begin position="370"/>
        <end position="410"/>
    </location>
</feature>
<dbReference type="RefSeq" id="YP_010581802.1">
    <property type="nucleotide sequence ID" value="NC_003158.2"/>
</dbReference>
<proteinExistence type="predicted"/>
<feature type="region of interest" description="Disordered" evidence="1">
    <location>
        <begin position="449"/>
        <end position="481"/>
    </location>
</feature>
<feature type="compositionally biased region" description="Acidic residues" evidence="1">
    <location>
        <begin position="374"/>
        <end position="407"/>
    </location>
</feature>
<feature type="region of interest" description="Disordered" evidence="1">
    <location>
        <begin position="1"/>
        <end position="20"/>
    </location>
</feature>
<organism evidence="2 3">
    <name type="scientific">Saline Natrinema sp. J7-1 virus 1</name>
    <dbReference type="NCBI Taxonomy" id="2847285"/>
    <lineage>
        <taxon>Viruses</taxon>
        <taxon>Singelaviria</taxon>
        <taxon>Helvetiavirae</taxon>
        <taxon>Dividoviricota</taxon>
        <taxon>Laserviricetes</taxon>
        <taxon>Halopanivirales</taxon>
        <taxon>Simuloviridae</taxon>
        <taxon>Yingchengvirus</taxon>
        <taxon>Yingchengvirus sinense</taxon>
        <taxon>Yingchengvirus SNJ1</taxon>
    </lineage>
</organism>